<comment type="caution">
    <text evidence="1">The sequence shown here is derived from an EMBL/GenBank/DDBJ whole genome shotgun (WGS) entry which is preliminary data.</text>
</comment>
<dbReference type="STRING" id="1235788.C802_00387"/>
<gene>
    <name evidence="1" type="ORF">C802_00387</name>
</gene>
<sequence length="52" mass="6084">MEKTSINEQGREVNNMIDCPLVQTKNQRLSGSWNKGSNTNIKHDKNLIKWKR</sequence>
<protein>
    <submittedName>
        <fullName evidence="1">Uncharacterized protein</fullName>
    </submittedName>
</protein>
<evidence type="ECO:0000313" key="1">
    <source>
        <dbReference type="EMBL" id="EOS16173.1"/>
    </source>
</evidence>
<name>R9ICS0_9BACT</name>
<dbReference type="HOGENOM" id="CLU_3076798_0_0_10"/>
<organism evidence="1 2">
    <name type="scientific">Phocaeicola sartorii</name>
    <dbReference type="NCBI Taxonomy" id="671267"/>
    <lineage>
        <taxon>Bacteria</taxon>
        <taxon>Pseudomonadati</taxon>
        <taxon>Bacteroidota</taxon>
        <taxon>Bacteroidia</taxon>
        <taxon>Bacteroidales</taxon>
        <taxon>Bacteroidaceae</taxon>
        <taxon>Phocaeicola</taxon>
    </lineage>
</organism>
<proteinExistence type="predicted"/>
<reference evidence="1 2" key="1">
    <citation type="submission" date="2013-04" db="EMBL/GenBank/DDBJ databases">
        <title>The Genome Sequence of Bacteroides massiliensis dnLKV3.</title>
        <authorList>
            <consortium name="The Broad Institute Genomics Platform"/>
            <consortium name="The Broad Institute Genome Sequencing Center for Infectious Disease"/>
            <person name="Earl A."/>
            <person name="Xavier R."/>
            <person name="Kuhn K."/>
            <person name="Stappenbeck T."/>
            <person name="Walker B."/>
            <person name="Young S."/>
            <person name="Zeng Q."/>
            <person name="Gargeya S."/>
            <person name="Fitzgerald M."/>
            <person name="Haas B."/>
            <person name="Abouelleil A."/>
            <person name="Allen A.W."/>
            <person name="Alvarado L."/>
            <person name="Arachchi H.M."/>
            <person name="Berlin A.M."/>
            <person name="Chapman S.B."/>
            <person name="Gainer-Dewar J."/>
            <person name="Goldberg J."/>
            <person name="Griggs A."/>
            <person name="Gujja S."/>
            <person name="Hansen M."/>
            <person name="Howarth C."/>
            <person name="Imamovic A."/>
            <person name="Ireland A."/>
            <person name="Larimer J."/>
            <person name="McCowan C."/>
            <person name="Murphy C."/>
            <person name="Pearson M."/>
            <person name="Poon T.W."/>
            <person name="Priest M."/>
            <person name="Roberts A."/>
            <person name="Saif S."/>
            <person name="Shea T."/>
            <person name="Sisk P."/>
            <person name="Sykes S."/>
            <person name="Wortman J."/>
            <person name="Nusbaum C."/>
            <person name="Birren B."/>
        </authorList>
    </citation>
    <scope>NUCLEOTIDE SEQUENCE [LARGE SCALE GENOMIC DNA]</scope>
    <source>
        <strain evidence="2">dnLKV3</strain>
    </source>
</reference>
<evidence type="ECO:0000313" key="2">
    <source>
        <dbReference type="Proteomes" id="UP000014200"/>
    </source>
</evidence>
<dbReference type="AlphaFoldDB" id="R9ICS0"/>
<accession>R9ICS0</accession>
<keyword evidence="2" id="KW-1185">Reference proteome</keyword>
<dbReference type="Proteomes" id="UP000014200">
    <property type="component" value="Unassembled WGS sequence"/>
</dbReference>
<dbReference type="EMBL" id="ASSP01000004">
    <property type="protein sequence ID" value="EOS16173.1"/>
    <property type="molecule type" value="Genomic_DNA"/>
</dbReference>